<dbReference type="SUPFAM" id="SSF49452">
    <property type="entry name" value="Starch-binding domain-like"/>
    <property type="match status" value="1"/>
</dbReference>
<evidence type="ECO:0000256" key="1">
    <source>
        <dbReference type="ARBA" id="ARBA00001324"/>
    </source>
</evidence>
<gene>
    <name evidence="11" type="ORF">LUZ63_013160</name>
</gene>
<evidence type="ECO:0000256" key="6">
    <source>
        <dbReference type="ARBA" id="ARBA00022729"/>
    </source>
</evidence>
<dbReference type="PANTHER" id="PTHR32018:SF2">
    <property type="entry name" value="OS11G0134100 PROTEIN"/>
    <property type="match status" value="1"/>
</dbReference>
<comment type="similarity">
    <text evidence="3">Belongs to the polysaccharide lyase 4 family.</text>
</comment>
<dbReference type="GO" id="GO:0005576">
    <property type="term" value="C:extracellular region"/>
    <property type="evidence" value="ECO:0007669"/>
    <property type="project" value="UniProtKB-SubCell"/>
</dbReference>
<feature type="signal peptide" evidence="8">
    <location>
        <begin position="1"/>
        <end position="28"/>
    </location>
</feature>
<dbReference type="AlphaFoldDB" id="A0A9Q0C825"/>
<evidence type="ECO:0000313" key="12">
    <source>
        <dbReference type="Proteomes" id="UP001151287"/>
    </source>
</evidence>
<keyword evidence="5" id="KW-0964">Secreted</keyword>
<dbReference type="CDD" id="cd10316">
    <property type="entry name" value="RGL4_M"/>
    <property type="match status" value="1"/>
</dbReference>
<proteinExistence type="inferred from homology"/>
<name>A0A9Q0C825_9POAL</name>
<dbReference type="CDD" id="cd10320">
    <property type="entry name" value="RGL4_N"/>
    <property type="match status" value="1"/>
</dbReference>
<evidence type="ECO:0000256" key="7">
    <source>
        <dbReference type="ARBA" id="ARBA00023239"/>
    </source>
</evidence>
<dbReference type="Pfam" id="PF14683">
    <property type="entry name" value="CBM-like"/>
    <property type="match status" value="1"/>
</dbReference>
<dbReference type="SUPFAM" id="SSF74650">
    <property type="entry name" value="Galactose mutarotase-like"/>
    <property type="match status" value="1"/>
</dbReference>
<dbReference type="SUPFAM" id="SSF49785">
    <property type="entry name" value="Galactose-binding domain-like"/>
    <property type="match status" value="1"/>
</dbReference>
<dbReference type="InterPro" id="IPR010325">
    <property type="entry name" value="Rhamnogal_lyase"/>
</dbReference>
<dbReference type="InterPro" id="IPR014718">
    <property type="entry name" value="GH-type_carb-bd"/>
</dbReference>
<feature type="chain" id="PRO_5040173755" description="rhamnogalacturonan endolyase" evidence="8">
    <location>
        <begin position="29"/>
        <end position="604"/>
    </location>
</feature>
<evidence type="ECO:0000256" key="3">
    <source>
        <dbReference type="ARBA" id="ARBA00010418"/>
    </source>
</evidence>
<dbReference type="Gene3D" id="2.60.120.260">
    <property type="entry name" value="Galactose-binding domain-like"/>
    <property type="match status" value="1"/>
</dbReference>
<dbReference type="Proteomes" id="UP001151287">
    <property type="component" value="Unassembled WGS sequence"/>
</dbReference>
<dbReference type="GO" id="GO:0030246">
    <property type="term" value="F:carbohydrate binding"/>
    <property type="evidence" value="ECO:0007669"/>
    <property type="project" value="InterPro"/>
</dbReference>
<dbReference type="EC" id="4.2.2.23" evidence="4"/>
<evidence type="ECO:0000259" key="10">
    <source>
        <dbReference type="Pfam" id="PF14686"/>
    </source>
</evidence>
<dbReference type="InterPro" id="IPR051850">
    <property type="entry name" value="Polysacch_Lyase_4"/>
</dbReference>
<reference evidence="11" key="1">
    <citation type="journal article" date="2022" name="Cell">
        <title>Repeat-based holocentromeres influence genome architecture and karyotype evolution.</title>
        <authorList>
            <person name="Hofstatter P.G."/>
            <person name="Thangavel G."/>
            <person name="Lux T."/>
            <person name="Neumann P."/>
            <person name="Vondrak T."/>
            <person name="Novak P."/>
            <person name="Zhang M."/>
            <person name="Costa L."/>
            <person name="Castellani M."/>
            <person name="Scott A."/>
            <person name="Toegelov H."/>
            <person name="Fuchs J."/>
            <person name="Mata-Sucre Y."/>
            <person name="Dias Y."/>
            <person name="Vanzela A.L.L."/>
            <person name="Huettel B."/>
            <person name="Almeida C.C.S."/>
            <person name="Simkova H."/>
            <person name="Souza G."/>
            <person name="Pedrosa-Harand A."/>
            <person name="Macas J."/>
            <person name="Mayer K.F.X."/>
            <person name="Houben A."/>
            <person name="Marques A."/>
        </authorList>
    </citation>
    <scope>NUCLEOTIDE SEQUENCE</scope>
    <source>
        <strain evidence="11">RhyBre1mFocal</strain>
    </source>
</reference>
<dbReference type="GO" id="GO:0102210">
    <property type="term" value="F:rhamnogalacturonan endolyase activity"/>
    <property type="evidence" value="ECO:0007669"/>
    <property type="project" value="UniProtKB-EC"/>
</dbReference>
<comment type="subcellular location">
    <subcellularLocation>
        <location evidence="2">Secreted</location>
    </subcellularLocation>
</comment>
<dbReference type="GO" id="GO:0005975">
    <property type="term" value="P:carbohydrate metabolic process"/>
    <property type="evidence" value="ECO:0007669"/>
    <property type="project" value="InterPro"/>
</dbReference>
<evidence type="ECO:0000313" key="11">
    <source>
        <dbReference type="EMBL" id="KAJ1689005.1"/>
    </source>
</evidence>
<dbReference type="OrthoDB" id="2130367at2759"/>
<evidence type="ECO:0000256" key="2">
    <source>
        <dbReference type="ARBA" id="ARBA00004613"/>
    </source>
</evidence>
<dbReference type="InterPro" id="IPR013784">
    <property type="entry name" value="Carb-bd-like_fold"/>
</dbReference>
<dbReference type="PANTHER" id="PTHR32018">
    <property type="entry name" value="RHAMNOGALACTURONATE LYASE FAMILY PROTEIN"/>
    <property type="match status" value="1"/>
</dbReference>
<dbReference type="InterPro" id="IPR008979">
    <property type="entry name" value="Galactose-bd-like_sf"/>
</dbReference>
<keyword evidence="12" id="KW-1185">Reference proteome</keyword>
<evidence type="ECO:0000256" key="8">
    <source>
        <dbReference type="SAM" id="SignalP"/>
    </source>
</evidence>
<accession>A0A9Q0C825</accession>
<dbReference type="Pfam" id="PF06045">
    <property type="entry name" value="Rhamnogal_lyase"/>
    <property type="match status" value="1"/>
</dbReference>
<keyword evidence="7" id="KW-0456">Lyase</keyword>
<dbReference type="EMBL" id="JAMQYH010000004">
    <property type="protein sequence ID" value="KAJ1689005.1"/>
    <property type="molecule type" value="Genomic_DNA"/>
</dbReference>
<sequence length="604" mass="69668">MGMLFKRFQVPVVFVCLLIMVIALTVSSQTQRSSNRVTLTVRNSRVVMDNGILRITISKPQGHIIAIKYNGIDNLLDLSNGNDNLGGYWDVVWNSPRSRNIGVLERLDGTEFKIIVQTVNHVEVSFKRYWTGFHGNTVPLSTDIRFHYMVISDKKQKQMPAEIDRRAPRGKHLDYKEAVLIDGPIEANMKGQVDDKYQYTLDHKDNQVHGWISDNPSTGFWIITPSYEFKTGGPLKQDLTSHTGPTSLAVFIGDHYIGNDIHFRLQYGEYWKKTLGPMRKEVLSWPYSFPASKDYLKSHQRGSVTGRLLIQDRYSSMRHNLAGFPYVGLALPGQLGSWQKERKGYQFWTRADANGNFVIRNVIPGYYNLYAWAPGFVGDFMHHVTIFITAGARINLGVLTFQPPRVGPTLWEIGVPDRSAAEFFIPYPNPKYMNSLYMNFEKYRQYGLWERYTDLYPKYDLVYRVGTSDYRKDWFFAQVTRRVGRNYYGTRWQIKFNLHNVQKRSFYTLRIAIATSHMSRLEVRVNYPKGIALFMKNQFGGGNAIARHGIHGLQWNFEVPIKGTLLFEGENTIYLTQSRGGSKFIGIMYDYIRLEGPSHARRAT</sequence>
<evidence type="ECO:0000256" key="5">
    <source>
        <dbReference type="ARBA" id="ARBA00022525"/>
    </source>
</evidence>
<dbReference type="Gene3D" id="2.70.98.10">
    <property type="match status" value="1"/>
</dbReference>
<comment type="caution">
    <text evidence="11">The sequence shown here is derived from an EMBL/GenBank/DDBJ whole genome shotgun (WGS) entry which is preliminary data.</text>
</comment>
<dbReference type="Gene3D" id="2.60.40.1120">
    <property type="entry name" value="Carboxypeptidase-like, regulatory domain"/>
    <property type="match status" value="1"/>
</dbReference>
<feature type="domain" description="Rhamnogalacturonan lyase" evidence="10">
    <location>
        <begin position="326"/>
        <end position="395"/>
    </location>
</feature>
<feature type="domain" description="Rhamnogalacturonan lyase" evidence="9">
    <location>
        <begin position="409"/>
        <end position="594"/>
    </location>
</feature>
<dbReference type="Pfam" id="PF14686">
    <property type="entry name" value="fn3_3"/>
    <property type="match status" value="1"/>
</dbReference>
<organism evidence="11 12">
    <name type="scientific">Rhynchospora breviuscula</name>
    <dbReference type="NCBI Taxonomy" id="2022672"/>
    <lineage>
        <taxon>Eukaryota</taxon>
        <taxon>Viridiplantae</taxon>
        <taxon>Streptophyta</taxon>
        <taxon>Embryophyta</taxon>
        <taxon>Tracheophyta</taxon>
        <taxon>Spermatophyta</taxon>
        <taxon>Magnoliopsida</taxon>
        <taxon>Liliopsida</taxon>
        <taxon>Poales</taxon>
        <taxon>Cyperaceae</taxon>
        <taxon>Cyperoideae</taxon>
        <taxon>Rhynchosporeae</taxon>
        <taxon>Rhynchospora</taxon>
    </lineage>
</organism>
<dbReference type="InterPro" id="IPR029411">
    <property type="entry name" value="RG-lyase_III"/>
</dbReference>
<dbReference type="InterPro" id="IPR029413">
    <property type="entry name" value="RG-lyase_II"/>
</dbReference>
<dbReference type="InterPro" id="IPR011013">
    <property type="entry name" value="Gal_mutarotase_sf_dom"/>
</dbReference>
<keyword evidence="6 8" id="KW-0732">Signal</keyword>
<dbReference type="CDD" id="cd10317">
    <property type="entry name" value="RGL4_C"/>
    <property type="match status" value="1"/>
</dbReference>
<evidence type="ECO:0000259" key="9">
    <source>
        <dbReference type="Pfam" id="PF14683"/>
    </source>
</evidence>
<evidence type="ECO:0000256" key="4">
    <source>
        <dbReference type="ARBA" id="ARBA00012437"/>
    </source>
</evidence>
<protein>
    <recommendedName>
        <fullName evidence="4">rhamnogalacturonan endolyase</fullName>
        <ecNumber evidence="4">4.2.2.23</ecNumber>
    </recommendedName>
</protein>
<comment type="catalytic activity">
    <reaction evidence="1">
        <text>Endotype eliminative cleavage of L-alpha-rhamnopyranosyl-(1-&gt;4)-alpha-D-galactopyranosyluronic acid bonds of rhamnogalacturonan I domains in ramified hairy regions of pectin leaving L-rhamnopyranose at the reducing end and 4-deoxy-4,5-unsaturated D-galactopyranosyluronic acid at the non-reducing end.</text>
        <dbReference type="EC" id="4.2.2.23"/>
    </reaction>
</comment>